<protein>
    <submittedName>
        <fullName evidence="2">Uncharacterized protein</fullName>
    </submittedName>
</protein>
<keyword evidence="3" id="KW-1185">Reference proteome</keyword>
<sequence length="101" mass="11118">MKHKHNDLDKRLKIYGTSSLLTVALAVGCAFLAVTISNYQGFFALSVVSLLLIIVGALLGVYCWRLVYLAYRNQVSWSSFALGAFACIVPLIIAHEALTRQ</sequence>
<feature type="transmembrane region" description="Helical" evidence="1">
    <location>
        <begin position="12"/>
        <end position="36"/>
    </location>
</feature>
<keyword evidence="1" id="KW-0812">Transmembrane</keyword>
<comment type="caution">
    <text evidence="2">The sequence shown here is derived from an EMBL/GenBank/DDBJ whole genome shotgun (WGS) entry which is preliminary data.</text>
</comment>
<keyword evidence="1" id="KW-0472">Membrane</keyword>
<name>A0A6I2KZD8_9BURK</name>
<accession>A0A6I2KZD8</accession>
<organism evidence="2 3">
    <name type="scientific">Duganella guangzhouensis</name>
    <dbReference type="NCBI Taxonomy" id="2666084"/>
    <lineage>
        <taxon>Bacteria</taxon>
        <taxon>Pseudomonadati</taxon>
        <taxon>Pseudomonadota</taxon>
        <taxon>Betaproteobacteria</taxon>
        <taxon>Burkholderiales</taxon>
        <taxon>Oxalobacteraceae</taxon>
        <taxon>Telluria group</taxon>
        <taxon>Duganella</taxon>
    </lineage>
</organism>
<feature type="transmembrane region" description="Helical" evidence="1">
    <location>
        <begin position="75"/>
        <end position="94"/>
    </location>
</feature>
<evidence type="ECO:0000313" key="3">
    <source>
        <dbReference type="Proteomes" id="UP000433309"/>
    </source>
</evidence>
<dbReference type="EMBL" id="WKJK01000003">
    <property type="protein sequence ID" value="MRW89834.1"/>
    <property type="molecule type" value="Genomic_DNA"/>
</dbReference>
<proteinExistence type="predicted"/>
<reference evidence="2 3" key="1">
    <citation type="submission" date="2019-11" db="EMBL/GenBank/DDBJ databases">
        <title>Novel species isolated from a subtropical stream in China.</title>
        <authorList>
            <person name="Lu H."/>
        </authorList>
    </citation>
    <scope>NUCLEOTIDE SEQUENCE [LARGE SCALE GENOMIC DNA]</scope>
    <source>
        <strain evidence="2 3">FT80W</strain>
    </source>
</reference>
<evidence type="ECO:0000313" key="2">
    <source>
        <dbReference type="EMBL" id="MRW89834.1"/>
    </source>
</evidence>
<keyword evidence="1" id="KW-1133">Transmembrane helix</keyword>
<dbReference type="PROSITE" id="PS51257">
    <property type="entry name" value="PROKAR_LIPOPROTEIN"/>
    <property type="match status" value="1"/>
</dbReference>
<dbReference type="Proteomes" id="UP000433309">
    <property type="component" value="Unassembled WGS sequence"/>
</dbReference>
<gene>
    <name evidence="2" type="ORF">GJ699_07550</name>
</gene>
<dbReference type="AlphaFoldDB" id="A0A6I2KZD8"/>
<evidence type="ECO:0000256" key="1">
    <source>
        <dbReference type="SAM" id="Phobius"/>
    </source>
</evidence>
<feature type="transmembrane region" description="Helical" evidence="1">
    <location>
        <begin position="42"/>
        <end position="63"/>
    </location>
</feature>
<dbReference type="RefSeq" id="WP_154374697.1">
    <property type="nucleotide sequence ID" value="NZ_WKJK01000003.1"/>
</dbReference>